<evidence type="ECO:0000313" key="3">
    <source>
        <dbReference type="Proteomes" id="UP000771797"/>
    </source>
</evidence>
<gene>
    <name evidence="2" type="ORF">A6D6_00760</name>
</gene>
<protein>
    <submittedName>
        <fullName evidence="2">Uncharacterized protein</fullName>
    </submittedName>
</protein>
<keyword evidence="1" id="KW-0812">Transmembrane</keyword>
<evidence type="ECO:0000313" key="2">
    <source>
        <dbReference type="EMBL" id="KAF0807763.1"/>
    </source>
</evidence>
<dbReference type="RefSeq" id="WP_133491699.1">
    <property type="nucleotide sequence ID" value="NZ_AQPF01000003.1"/>
</dbReference>
<proteinExistence type="predicted"/>
<organism evidence="2 3">
    <name type="scientific">Alcanivorax xiamenensis</name>
    <dbReference type="NCBI Taxonomy" id="1177156"/>
    <lineage>
        <taxon>Bacteria</taxon>
        <taxon>Pseudomonadati</taxon>
        <taxon>Pseudomonadota</taxon>
        <taxon>Gammaproteobacteria</taxon>
        <taxon>Oceanospirillales</taxon>
        <taxon>Alcanivoracaceae</taxon>
        <taxon>Alcanivorax</taxon>
    </lineage>
</organism>
<dbReference type="Proteomes" id="UP000771797">
    <property type="component" value="Unassembled WGS sequence"/>
</dbReference>
<evidence type="ECO:0000256" key="1">
    <source>
        <dbReference type="SAM" id="Phobius"/>
    </source>
</evidence>
<name>A0ABQ6YCW2_9GAMM</name>
<keyword evidence="1" id="KW-0472">Membrane</keyword>
<dbReference type="EMBL" id="AQPF01000003">
    <property type="protein sequence ID" value="KAF0807763.1"/>
    <property type="molecule type" value="Genomic_DNA"/>
</dbReference>
<feature type="transmembrane region" description="Helical" evidence="1">
    <location>
        <begin position="12"/>
        <end position="34"/>
    </location>
</feature>
<keyword evidence="1" id="KW-1133">Transmembrane helix</keyword>
<comment type="caution">
    <text evidence="2">The sequence shown here is derived from an EMBL/GenBank/DDBJ whole genome shotgun (WGS) entry which is preliminary data.</text>
</comment>
<sequence length="297" mass="33503">MFTSFRGVLDSLTSIFFSKALFLFISIFLSAWLVGCSTIPRADFEADKIGNVGVVSLIGDKAVLCYRGATMFGNKSWVLDMAPFDPDEMLQRQVETVLSRDFGYQVVHVDYNQEEWWGDEGAVTESLCQRYGERRNKIYIEKAADLGVRLGLDAVFVILPLQLYTHYTVEPHGLLVYSFGFNEQVTRTWAGISAYIDLVSVKDRKSVVTALLENEQRSLNSFSSRPLVRLMDNPLREVALKGPSDSDREKLEEAFGRAVDDSHIQHAVRYMFRPPYSARNESDQLELAPSGQAESGK</sequence>
<keyword evidence="3" id="KW-1185">Reference proteome</keyword>
<accession>A0ABQ6YCW2</accession>
<reference evidence="2 3" key="1">
    <citation type="submission" date="2012-09" db="EMBL/GenBank/DDBJ databases">
        <title>Genome Sequence of alkane-degrading Bacterium Alcanivorax sp. 6-D-6.</title>
        <authorList>
            <person name="Lai Q."/>
            <person name="Shao Z."/>
        </authorList>
    </citation>
    <scope>NUCLEOTIDE SEQUENCE [LARGE SCALE GENOMIC DNA]</scope>
    <source>
        <strain evidence="2 3">6-D-6</strain>
    </source>
</reference>